<dbReference type="GO" id="GO:0008270">
    <property type="term" value="F:zinc ion binding"/>
    <property type="evidence" value="ECO:0007669"/>
    <property type="project" value="UniProtKB-UniRule"/>
</dbReference>
<sequence length="433" mass="46670">MAERLLRGRLLSFRRRPEGPEDAGALDYEADGGLLLRGGRIAAAGDFAAVRSAAPEAEVIDHRPHLILPGFVDPHIHFPQLQVVASWGAELLDWLERYTFPAEAAFADPAHARAMAGPFLDRLVEHGTTTAAVYCSAHAASAEALFQEAARRDMRLVAGKVMMDRNCPEGVRDTAQAAYDDSAALIARWHGRGRLGYAISPRFSVTSSAEQLAAAGALAAEHPGCHRQTHIAENHAEIAAVARLFPEARDYLDTYDRAGLLGPQMLFGHCLHLSAREVARIAESESRAVFCPTSNLFLGSGLFDRQGLQGAGVTTAIATDIGGGTSWSMLDTLAEGYKALALRGERLHPFEAFHWATRGNAEAMGLADRIGRLAPDYEADLVVLDARATPAMRLRMDRAETLAEELFVLQVMGGRDAVAATYVAGRPQDTARG</sequence>
<evidence type="ECO:0000256" key="1">
    <source>
        <dbReference type="ARBA" id="ARBA00004984"/>
    </source>
</evidence>
<dbReference type="OrthoDB" id="9787621at2"/>
<dbReference type="InterPro" id="IPR006680">
    <property type="entry name" value="Amidohydro-rel"/>
</dbReference>
<keyword evidence="12" id="KW-1185">Reference proteome</keyword>
<proteinExistence type="inferred from homology"/>
<keyword evidence="5 8" id="KW-0378">Hydrolase</keyword>
<dbReference type="Proteomes" id="UP000257131">
    <property type="component" value="Unassembled WGS sequence"/>
</dbReference>
<dbReference type="InterPro" id="IPR051607">
    <property type="entry name" value="Metallo-dep_hydrolases"/>
</dbReference>
<reference evidence="11 12" key="1">
    <citation type="journal article" date="2017" name="Int. J. Syst. Evol. Microbiol.">
        <title>Rhodosalinus sediminis gen. nov., sp. nov., isolated from marine saltern.</title>
        <authorList>
            <person name="Guo L.Y."/>
            <person name="Ling S.K."/>
            <person name="Li C.M."/>
            <person name="Chen G.J."/>
            <person name="Du Z.J."/>
        </authorList>
    </citation>
    <scope>NUCLEOTIDE SEQUENCE [LARGE SCALE GENOMIC DNA]</scope>
    <source>
        <strain evidence="11 12">WDN1C137</strain>
    </source>
</reference>
<evidence type="ECO:0000256" key="7">
    <source>
        <dbReference type="NCBIfam" id="TIGR02967"/>
    </source>
</evidence>
<dbReference type="GO" id="GO:0006147">
    <property type="term" value="P:guanine catabolic process"/>
    <property type="evidence" value="ECO:0007669"/>
    <property type="project" value="UniProtKB-UniRule"/>
</dbReference>
<evidence type="ECO:0000313" key="11">
    <source>
        <dbReference type="EMBL" id="REC56483.1"/>
    </source>
</evidence>
<evidence type="ECO:0000259" key="9">
    <source>
        <dbReference type="Pfam" id="PF01979"/>
    </source>
</evidence>
<dbReference type="Gene3D" id="3.20.20.140">
    <property type="entry name" value="Metal-dependent hydrolases"/>
    <property type="match status" value="1"/>
</dbReference>
<dbReference type="GO" id="GO:0008892">
    <property type="term" value="F:guanine deaminase activity"/>
    <property type="evidence" value="ECO:0007669"/>
    <property type="project" value="UniProtKB-UniRule"/>
</dbReference>
<evidence type="ECO:0000313" key="12">
    <source>
        <dbReference type="Proteomes" id="UP000257131"/>
    </source>
</evidence>
<dbReference type="AlphaFoldDB" id="A0A3D9BSH6"/>
<keyword evidence="4 8" id="KW-0479">Metal-binding</keyword>
<dbReference type="GO" id="GO:0005829">
    <property type="term" value="C:cytosol"/>
    <property type="evidence" value="ECO:0007669"/>
    <property type="project" value="TreeGrafter"/>
</dbReference>
<comment type="cofactor">
    <cofactor evidence="8">
        <name>Zn(2+)</name>
        <dbReference type="ChEBI" id="CHEBI:29105"/>
    </cofactor>
    <text evidence="8">Binds 1 zinc ion per subunit.</text>
</comment>
<feature type="domain" description="Aminodeoxyfutalosine deaminase/Imidazolonepropionase-like composite" evidence="10">
    <location>
        <begin position="32"/>
        <end position="57"/>
    </location>
</feature>
<dbReference type="NCBIfam" id="NF006679">
    <property type="entry name" value="PRK09228.1"/>
    <property type="match status" value="1"/>
</dbReference>
<dbReference type="RefSeq" id="WP_115979663.1">
    <property type="nucleotide sequence ID" value="NZ_QOHR01000011.1"/>
</dbReference>
<comment type="catalytic activity">
    <reaction evidence="8">
        <text>guanine + H2O + H(+) = xanthine + NH4(+)</text>
        <dbReference type="Rhea" id="RHEA:14665"/>
        <dbReference type="ChEBI" id="CHEBI:15377"/>
        <dbReference type="ChEBI" id="CHEBI:15378"/>
        <dbReference type="ChEBI" id="CHEBI:16235"/>
        <dbReference type="ChEBI" id="CHEBI:17712"/>
        <dbReference type="ChEBI" id="CHEBI:28938"/>
        <dbReference type="EC" id="3.5.4.3"/>
    </reaction>
</comment>
<dbReference type="Pfam" id="PF01979">
    <property type="entry name" value="Amidohydro_1"/>
    <property type="match status" value="1"/>
</dbReference>
<evidence type="ECO:0000256" key="8">
    <source>
        <dbReference type="RuleBase" id="RU366009"/>
    </source>
</evidence>
<comment type="similarity">
    <text evidence="2 8">Belongs to the metallo-dependent hydrolases superfamily. ATZ/TRZ family.</text>
</comment>
<dbReference type="PANTHER" id="PTHR11271">
    <property type="entry name" value="GUANINE DEAMINASE"/>
    <property type="match status" value="1"/>
</dbReference>
<comment type="function">
    <text evidence="8">Catalyzes the hydrolytic deamination of guanine, producing xanthine and ammonia.</text>
</comment>
<comment type="pathway">
    <text evidence="1 8">Purine metabolism; guanine degradation; xanthine from guanine: step 1/1.</text>
</comment>
<evidence type="ECO:0000256" key="4">
    <source>
        <dbReference type="ARBA" id="ARBA00022723"/>
    </source>
</evidence>
<dbReference type="NCBIfam" id="TIGR02967">
    <property type="entry name" value="guan_deamin"/>
    <property type="match status" value="1"/>
</dbReference>
<name>A0A3D9BSH6_9RHOB</name>
<evidence type="ECO:0000259" key="10">
    <source>
        <dbReference type="Pfam" id="PF22039"/>
    </source>
</evidence>
<keyword evidence="6 8" id="KW-0862">Zinc</keyword>
<dbReference type="Pfam" id="PF22039">
    <property type="entry name" value="HUTI_composite_bact"/>
    <property type="match status" value="1"/>
</dbReference>
<dbReference type="EMBL" id="QOHR01000011">
    <property type="protein sequence ID" value="REC56483.1"/>
    <property type="molecule type" value="Genomic_DNA"/>
</dbReference>
<evidence type="ECO:0000256" key="2">
    <source>
        <dbReference type="ARBA" id="ARBA00006745"/>
    </source>
</evidence>
<organism evidence="11 12">
    <name type="scientific">Rhodosalinus sediminis</name>
    <dbReference type="NCBI Taxonomy" id="1940533"/>
    <lineage>
        <taxon>Bacteria</taxon>
        <taxon>Pseudomonadati</taxon>
        <taxon>Pseudomonadota</taxon>
        <taxon>Alphaproteobacteria</taxon>
        <taxon>Rhodobacterales</taxon>
        <taxon>Paracoccaceae</taxon>
        <taxon>Rhodosalinus</taxon>
    </lineage>
</organism>
<dbReference type="PANTHER" id="PTHR11271:SF6">
    <property type="entry name" value="GUANINE DEAMINASE"/>
    <property type="match status" value="1"/>
</dbReference>
<dbReference type="Gene3D" id="2.30.40.10">
    <property type="entry name" value="Urease, subunit C, domain 1"/>
    <property type="match status" value="1"/>
</dbReference>
<dbReference type="EC" id="3.5.4.3" evidence="3 7"/>
<dbReference type="InterPro" id="IPR014311">
    <property type="entry name" value="Guanine_deaminase"/>
</dbReference>
<dbReference type="SUPFAM" id="SSF51556">
    <property type="entry name" value="Metallo-dependent hydrolases"/>
    <property type="match status" value="1"/>
</dbReference>
<feature type="domain" description="Amidohydrolase-related" evidence="9">
    <location>
        <begin position="67"/>
        <end position="425"/>
    </location>
</feature>
<dbReference type="SUPFAM" id="SSF51338">
    <property type="entry name" value="Composite domain of metallo-dependent hydrolases"/>
    <property type="match status" value="2"/>
</dbReference>
<evidence type="ECO:0000256" key="3">
    <source>
        <dbReference type="ARBA" id="ARBA00012781"/>
    </source>
</evidence>
<dbReference type="InterPro" id="IPR011059">
    <property type="entry name" value="Metal-dep_hydrolase_composite"/>
</dbReference>
<gene>
    <name evidence="11" type="primary">guaD</name>
    <name evidence="11" type="ORF">DRV84_09410</name>
</gene>
<dbReference type="UniPathway" id="UPA00603">
    <property type="reaction ID" value="UER00660"/>
</dbReference>
<comment type="caution">
    <text evidence="11">The sequence shown here is derived from an EMBL/GenBank/DDBJ whole genome shotgun (WGS) entry which is preliminary data.</text>
</comment>
<protein>
    <recommendedName>
        <fullName evidence="3 7">Guanine deaminase</fullName>
        <shortName evidence="8">Guanase</shortName>
        <ecNumber evidence="3 7">3.5.4.3</ecNumber>
    </recommendedName>
    <alternativeName>
        <fullName evidence="8">Guanine aminohydrolase</fullName>
    </alternativeName>
</protein>
<dbReference type="InterPro" id="IPR032466">
    <property type="entry name" value="Metal_Hydrolase"/>
</dbReference>
<accession>A0A3D9BSH6</accession>
<dbReference type="InterPro" id="IPR054418">
    <property type="entry name" value="MQNX/HUTI_composite_N"/>
</dbReference>
<evidence type="ECO:0000256" key="5">
    <source>
        <dbReference type="ARBA" id="ARBA00022801"/>
    </source>
</evidence>
<evidence type="ECO:0000256" key="6">
    <source>
        <dbReference type="ARBA" id="ARBA00022833"/>
    </source>
</evidence>